<dbReference type="Proteomes" id="UP000181942">
    <property type="component" value="Unassembled WGS sequence"/>
</dbReference>
<dbReference type="GO" id="GO:0004029">
    <property type="term" value="F:aldehyde dehydrogenase (NAD+) activity"/>
    <property type="evidence" value="ECO:0007669"/>
    <property type="project" value="TreeGrafter"/>
</dbReference>
<dbReference type="Gene3D" id="3.40.50.720">
    <property type="entry name" value="NAD(P)-binding Rossmann-like Domain"/>
    <property type="match status" value="1"/>
</dbReference>
<dbReference type="AlphaFoldDB" id="A0A1I2V963"/>
<evidence type="ECO:0000313" key="4">
    <source>
        <dbReference type="Proteomes" id="UP000181942"/>
    </source>
</evidence>
<evidence type="ECO:0000313" key="3">
    <source>
        <dbReference type="EMBL" id="SFG85868.1"/>
    </source>
</evidence>
<dbReference type="EMBL" id="FONR01000031">
    <property type="protein sequence ID" value="SFG85868.1"/>
    <property type="molecule type" value="Genomic_DNA"/>
</dbReference>
<dbReference type="SUPFAM" id="SSF51735">
    <property type="entry name" value="NAD(P)-binding Rossmann-fold domains"/>
    <property type="match status" value="1"/>
</dbReference>
<dbReference type="PANTHER" id="PTHR48079">
    <property type="entry name" value="PROTEIN YEEZ"/>
    <property type="match status" value="1"/>
</dbReference>
<feature type="region of interest" description="Disordered" evidence="1">
    <location>
        <begin position="128"/>
        <end position="148"/>
    </location>
</feature>
<evidence type="ECO:0000259" key="2">
    <source>
        <dbReference type="Pfam" id="PF01370"/>
    </source>
</evidence>
<dbReference type="OrthoDB" id="3174087at2"/>
<dbReference type="InterPro" id="IPR001509">
    <property type="entry name" value="Epimerase_deHydtase"/>
</dbReference>
<organism evidence="3 4">
    <name type="scientific">Streptomyces mirabilis</name>
    <dbReference type="NCBI Taxonomy" id="68239"/>
    <lineage>
        <taxon>Bacteria</taxon>
        <taxon>Bacillati</taxon>
        <taxon>Actinomycetota</taxon>
        <taxon>Actinomycetes</taxon>
        <taxon>Kitasatosporales</taxon>
        <taxon>Streptomycetaceae</taxon>
        <taxon>Streptomyces</taxon>
    </lineage>
</organism>
<dbReference type="InterPro" id="IPR051783">
    <property type="entry name" value="NAD(P)-dependent_oxidoreduct"/>
</dbReference>
<feature type="compositionally biased region" description="Basic and acidic residues" evidence="1">
    <location>
        <begin position="128"/>
        <end position="137"/>
    </location>
</feature>
<accession>A0A1I2V963</accession>
<dbReference type="PANTHER" id="PTHR48079:SF6">
    <property type="entry name" value="NAD(P)-BINDING DOMAIN-CONTAINING PROTEIN-RELATED"/>
    <property type="match status" value="1"/>
</dbReference>
<proteinExistence type="predicted"/>
<evidence type="ECO:0000256" key="1">
    <source>
        <dbReference type="SAM" id="MobiDB-lite"/>
    </source>
</evidence>
<name>A0A1I2V963_9ACTN</name>
<dbReference type="GO" id="GO:0005737">
    <property type="term" value="C:cytoplasm"/>
    <property type="evidence" value="ECO:0007669"/>
    <property type="project" value="TreeGrafter"/>
</dbReference>
<dbReference type="InterPro" id="IPR036291">
    <property type="entry name" value="NAD(P)-bd_dom_sf"/>
</dbReference>
<reference evidence="3 4" key="1">
    <citation type="submission" date="2016-10" db="EMBL/GenBank/DDBJ databases">
        <authorList>
            <person name="de Groot N.N."/>
        </authorList>
    </citation>
    <scope>NUCLEOTIDE SEQUENCE [LARGE SCALE GENOMIC DNA]</scope>
    <source>
        <strain evidence="3 4">OK461</strain>
    </source>
</reference>
<dbReference type="Pfam" id="PF01370">
    <property type="entry name" value="Epimerase"/>
    <property type="match status" value="1"/>
</dbReference>
<dbReference type="RefSeq" id="WP_075032932.1">
    <property type="nucleotide sequence ID" value="NZ_FONR01000031.1"/>
</dbReference>
<protein>
    <submittedName>
        <fullName evidence="3">Nucleoside-diphosphate-sugar epimerase</fullName>
    </submittedName>
</protein>
<sequence>MPTILITGAAGFVGGHVTREAARYRADLRLMSHRSPLLGSGPPSQEGPAAHDGARVVRADLTDPASLRGVCDGVDVLIHCASQIGGGVEANEAVNARGTAALIEEARRAGVARIVQLSTASVYGRGTFRGDRPEALRRNPGSPTSRTRAAAEDTVLAAGGVVLRPHLVYGEGDRWVVPGLTRMLRVLPGTVEGWSARSSAIAVPELAALLVATALAPAADLTVSVYHATHPEPLPVDTLLRTVAECTGADWPDRELTVDRARAVLAENGVPPSGLDMFTTDHVFDSTALWSDLRRAPGAGFDTDFSLAAPWYRKALRDG</sequence>
<feature type="domain" description="NAD-dependent epimerase/dehydratase" evidence="2">
    <location>
        <begin position="4"/>
        <end position="175"/>
    </location>
</feature>
<gene>
    <name evidence="3" type="ORF">SAMN02787118_1312</name>
</gene>